<dbReference type="KEGG" id="saz:Sama_0567"/>
<evidence type="ECO:0000313" key="1">
    <source>
        <dbReference type="EMBL" id="ABL98775.1"/>
    </source>
</evidence>
<dbReference type="SMR" id="A1S319"/>
<name>A1S319_SHEAM</name>
<evidence type="ECO:0007829" key="3">
    <source>
        <dbReference type="PDB" id="2L6O"/>
    </source>
</evidence>
<dbReference type="STRING" id="326297.Sama_0567"/>
<dbReference type="RefSeq" id="WP_011758685.1">
    <property type="nucleotide sequence ID" value="NC_008700.1"/>
</dbReference>
<dbReference type="Gene3D" id="1.10.8.650">
    <property type="entry name" value="Uncharacterised protein PF13642 yp_926445, C-terminal domain"/>
    <property type="match status" value="1"/>
</dbReference>
<dbReference type="PDB" id="2L6O">
    <property type="method" value="NMR"/>
    <property type="chains" value="A=1-114"/>
</dbReference>
<sequence length="114" mass="12778">MGAGQTPHPQLIWPALLKQQGCNELLPLRTNDDWQRFCADSKHLLQYGDKLVDSNFHCFVLEEDAHWHPAAPLPPEGLNDLIRAHCATLGHCCTSKMHLHSVMDAIDFLNALEG</sequence>
<keyword evidence="2" id="KW-1185">Reference proteome</keyword>
<gene>
    <name evidence="1" type="ordered locus">Sama_0567</name>
</gene>
<dbReference type="Gene3D" id="2.40.10.320">
    <property type="entry name" value="Uncharacterised protein PF13642 yp_926445, N-terminal domain"/>
    <property type="match status" value="1"/>
</dbReference>
<protein>
    <submittedName>
        <fullName evidence="1">Uncharacterized protein</fullName>
    </submittedName>
</protein>
<reference evidence="1 2" key="1">
    <citation type="submission" date="2006-12" db="EMBL/GenBank/DDBJ databases">
        <title>Complete sequence of Shewanella amazonensis SB2B.</title>
        <authorList>
            <consortium name="US DOE Joint Genome Institute"/>
            <person name="Copeland A."/>
            <person name="Lucas S."/>
            <person name="Lapidus A."/>
            <person name="Barry K."/>
            <person name="Detter J.C."/>
            <person name="Glavina del Rio T."/>
            <person name="Hammon N."/>
            <person name="Israni S."/>
            <person name="Dalin E."/>
            <person name="Tice H."/>
            <person name="Pitluck S."/>
            <person name="Munk A.C."/>
            <person name="Brettin T."/>
            <person name="Bruce D."/>
            <person name="Han C."/>
            <person name="Tapia R."/>
            <person name="Gilna P."/>
            <person name="Schmutz J."/>
            <person name="Larimer F."/>
            <person name="Land M."/>
            <person name="Hauser L."/>
            <person name="Kyrpides N."/>
            <person name="Mikhailova N."/>
            <person name="Fredrickson J."/>
            <person name="Richardson P."/>
        </authorList>
    </citation>
    <scope>NUCLEOTIDE SEQUENCE [LARGE SCALE GENOMIC DNA]</scope>
    <source>
        <strain evidence="2">ATCC BAA-1098 / SB2B</strain>
    </source>
</reference>
<proteinExistence type="evidence at protein level"/>
<dbReference type="EvolutionaryTrace" id="A1S319"/>
<dbReference type="AlphaFoldDB" id="A1S319"/>
<dbReference type="InterPro" id="IPR025284">
    <property type="entry name" value="DUF4144"/>
</dbReference>
<accession>A1S319</accession>
<dbReference type="OrthoDB" id="5917977at2"/>
<dbReference type="PDBsum" id="2L6O"/>
<dbReference type="Pfam" id="PF13642">
    <property type="entry name" value="DUF4144"/>
    <property type="match status" value="1"/>
</dbReference>
<evidence type="ECO:0000313" key="2">
    <source>
        <dbReference type="Proteomes" id="UP000009175"/>
    </source>
</evidence>
<reference evidence="3" key="2">
    <citation type="submission" date="2010-11" db="PDB data bank">
        <title>NMR structure of the protein YP_926445.1 from Shewanella Amazonensis.</title>
        <authorList>
            <person name="Serrano P."/>
            <person name="Geralt M."/>
            <person name="Mohanty B."/>
            <person name="Horst R."/>
            <person name="Wuthrich K."/>
        </authorList>
    </citation>
    <scope>STRUCTURE BY NMR</scope>
</reference>
<dbReference type="HOGENOM" id="CLU_158707_1_0_6"/>
<dbReference type="Proteomes" id="UP000009175">
    <property type="component" value="Chromosome"/>
</dbReference>
<keyword evidence="3" id="KW-0002">3D-structure</keyword>
<dbReference type="EMBL" id="CP000507">
    <property type="protein sequence ID" value="ABL98775.1"/>
    <property type="molecule type" value="Genomic_DNA"/>
</dbReference>
<organism evidence="1 2">
    <name type="scientific">Shewanella amazonensis (strain ATCC BAA-1098 / SB2B)</name>
    <dbReference type="NCBI Taxonomy" id="326297"/>
    <lineage>
        <taxon>Bacteria</taxon>
        <taxon>Pseudomonadati</taxon>
        <taxon>Pseudomonadota</taxon>
        <taxon>Gammaproteobacteria</taxon>
        <taxon>Alteromonadales</taxon>
        <taxon>Shewanellaceae</taxon>
        <taxon>Shewanella</taxon>
    </lineage>
</organism>